<keyword evidence="2" id="KW-1185">Reference proteome</keyword>
<dbReference type="EMBL" id="JANIIK010000040">
    <property type="protein sequence ID" value="KAJ3607496.1"/>
    <property type="molecule type" value="Genomic_DNA"/>
</dbReference>
<sequence length="83" mass="8899">RTYLREVLQGQPRLFTSGRFYQASLTSLPPGGFYQASLASLPPGASLASFSFTVSLASFSFPAGPGTLSVFDVCCQLFISRPE</sequence>
<dbReference type="AlphaFoldDB" id="A0A9Q0ISE7"/>
<protein>
    <submittedName>
        <fullName evidence="1">Uncharacterized protein</fullName>
    </submittedName>
</protein>
<comment type="caution">
    <text evidence="1">The sequence shown here is derived from an EMBL/GenBank/DDBJ whole genome shotgun (WGS) entry which is preliminary data.</text>
</comment>
<accession>A0A9Q0ISE7</accession>
<dbReference type="Proteomes" id="UP001148018">
    <property type="component" value="Unassembled WGS sequence"/>
</dbReference>
<feature type="non-terminal residue" evidence="1">
    <location>
        <position position="1"/>
    </location>
</feature>
<proteinExistence type="predicted"/>
<organism evidence="1 2">
    <name type="scientific">Muraenolepis orangiensis</name>
    <name type="common">Patagonian moray cod</name>
    <dbReference type="NCBI Taxonomy" id="630683"/>
    <lineage>
        <taxon>Eukaryota</taxon>
        <taxon>Metazoa</taxon>
        <taxon>Chordata</taxon>
        <taxon>Craniata</taxon>
        <taxon>Vertebrata</taxon>
        <taxon>Euteleostomi</taxon>
        <taxon>Actinopterygii</taxon>
        <taxon>Neopterygii</taxon>
        <taxon>Teleostei</taxon>
        <taxon>Neoteleostei</taxon>
        <taxon>Acanthomorphata</taxon>
        <taxon>Zeiogadaria</taxon>
        <taxon>Gadariae</taxon>
        <taxon>Gadiformes</taxon>
        <taxon>Muraenolepidoidei</taxon>
        <taxon>Muraenolepididae</taxon>
        <taxon>Muraenolepis</taxon>
    </lineage>
</organism>
<name>A0A9Q0ISE7_9TELE</name>
<reference evidence="1" key="1">
    <citation type="submission" date="2022-07" db="EMBL/GenBank/DDBJ databases">
        <title>Chromosome-level genome of Muraenolepis orangiensis.</title>
        <authorList>
            <person name="Kim J."/>
        </authorList>
    </citation>
    <scope>NUCLEOTIDE SEQUENCE</scope>
    <source>
        <strain evidence="1">KU_S4_2022</strain>
        <tissue evidence="1">Muscle</tissue>
    </source>
</reference>
<gene>
    <name evidence="1" type="ORF">NHX12_024547</name>
</gene>
<evidence type="ECO:0000313" key="1">
    <source>
        <dbReference type="EMBL" id="KAJ3607496.1"/>
    </source>
</evidence>
<feature type="non-terminal residue" evidence="1">
    <location>
        <position position="83"/>
    </location>
</feature>
<evidence type="ECO:0000313" key="2">
    <source>
        <dbReference type="Proteomes" id="UP001148018"/>
    </source>
</evidence>